<evidence type="ECO:0000256" key="1">
    <source>
        <dbReference type="ARBA" id="ARBA00004123"/>
    </source>
</evidence>
<keyword evidence="5" id="KW-0539">Nucleus</keyword>
<name>A0A2G5E676_AQUCA</name>
<evidence type="ECO:0000256" key="6">
    <source>
        <dbReference type="ARBA" id="ARBA00064543"/>
    </source>
</evidence>
<dbReference type="InterPro" id="IPR023093">
    <property type="entry name" value="ScpA-like_C"/>
</dbReference>
<evidence type="ECO:0000256" key="5">
    <source>
        <dbReference type="ARBA" id="ARBA00023242"/>
    </source>
</evidence>
<evidence type="ECO:0000313" key="10">
    <source>
        <dbReference type="Proteomes" id="UP000230069"/>
    </source>
</evidence>
<dbReference type="AlphaFoldDB" id="A0A2G5E676"/>
<feature type="domain" description="Rad21/Rec8-like protein C-terminal eukaryotic" evidence="8">
    <location>
        <begin position="389"/>
        <end position="440"/>
    </location>
</feature>
<feature type="compositionally biased region" description="Polar residues" evidence="7">
    <location>
        <begin position="317"/>
        <end position="337"/>
    </location>
</feature>
<dbReference type="FunFam" id="1.10.10.580:FF:000002">
    <property type="entry name" value="Sister chromatid cohesion 1 protein 4"/>
    <property type="match status" value="1"/>
</dbReference>
<dbReference type="InterPro" id="IPR036390">
    <property type="entry name" value="WH_DNA-bd_sf"/>
</dbReference>
<dbReference type="GO" id="GO:0003682">
    <property type="term" value="F:chromatin binding"/>
    <property type="evidence" value="ECO:0007669"/>
    <property type="project" value="TreeGrafter"/>
</dbReference>
<keyword evidence="4" id="KW-0159">Chromosome partition</keyword>
<evidence type="ECO:0000313" key="9">
    <source>
        <dbReference type="EMBL" id="PIA51273.1"/>
    </source>
</evidence>
<dbReference type="PANTHER" id="PTHR12585">
    <property type="entry name" value="SCC1 / RAD21 FAMILY MEMBER"/>
    <property type="match status" value="1"/>
</dbReference>
<comment type="subcellular location">
    <subcellularLocation>
        <location evidence="1">Nucleus</location>
    </subcellularLocation>
</comment>
<gene>
    <name evidence="9" type="ORF">AQUCO_01100246v1</name>
</gene>
<dbReference type="GO" id="GO:0008278">
    <property type="term" value="C:cohesin complex"/>
    <property type="evidence" value="ECO:0007669"/>
    <property type="project" value="InterPro"/>
</dbReference>
<protein>
    <recommendedName>
        <fullName evidence="8">Rad21/Rec8-like protein C-terminal eukaryotic domain-containing protein</fullName>
    </recommendedName>
</protein>
<evidence type="ECO:0000259" key="8">
    <source>
        <dbReference type="Pfam" id="PF04824"/>
    </source>
</evidence>
<dbReference type="PANTHER" id="PTHR12585:SF73">
    <property type="entry name" value="SISTER CHROMATID COHESION 1 PROTEIN 2"/>
    <property type="match status" value="1"/>
</dbReference>
<dbReference type="Pfam" id="PF04824">
    <property type="entry name" value="Rad21_Rec8"/>
    <property type="match status" value="1"/>
</dbReference>
<keyword evidence="3" id="KW-0498">Mitosis</keyword>
<dbReference type="InParanoid" id="A0A2G5E676"/>
<organism evidence="9 10">
    <name type="scientific">Aquilegia coerulea</name>
    <name type="common">Rocky mountain columbine</name>
    <dbReference type="NCBI Taxonomy" id="218851"/>
    <lineage>
        <taxon>Eukaryota</taxon>
        <taxon>Viridiplantae</taxon>
        <taxon>Streptophyta</taxon>
        <taxon>Embryophyta</taxon>
        <taxon>Tracheophyta</taxon>
        <taxon>Spermatophyta</taxon>
        <taxon>Magnoliopsida</taxon>
        <taxon>Ranunculales</taxon>
        <taxon>Ranunculaceae</taxon>
        <taxon>Thalictroideae</taxon>
        <taxon>Aquilegia</taxon>
    </lineage>
</organism>
<keyword evidence="3" id="KW-0131">Cell cycle</keyword>
<accession>A0A2G5E676</accession>
<feature type="compositionally biased region" description="Polar residues" evidence="7">
    <location>
        <begin position="298"/>
        <end position="309"/>
    </location>
</feature>
<dbReference type="GO" id="GO:0005634">
    <property type="term" value="C:nucleus"/>
    <property type="evidence" value="ECO:0007669"/>
    <property type="project" value="UniProtKB-SubCell"/>
</dbReference>
<dbReference type="GO" id="GO:0007059">
    <property type="term" value="P:chromosome segregation"/>
    <property type="evidence" value="ECO:0007669"/>
    <property type="project" value="UniProtKB-KW"/>
</dbReference>
<dbReference type="GO" id="GO:1990414">
    <property type="term" value="P:replication-born double-strand break repair via sister chromatid exchange"/>
    <property type="evidence" value="ECO:0007669"/>
    <property type="project" value="TreeGrafter"/>
</dbReference>
<dbReference type="InterPro" id="IPR039781">
    <property type="entry name" value="Rad21/Rec8-like"/>
</dbReference>
<dbReference type="OrthoDB" id="10071381at2759"/>
<evidence type="ECO:0000256" key="4">
    <source>
        <dbReference type="ARBA" id="ARBA00022829"/>
    </source>
</evidence>
<keyword evidence="3" id="KW-0132">Cell division</keyword>
<dbReference type="InterPro" id="IPR006909">
    <property type="entry name" value="Rad21/Rec8_C_eu"/>
</dbReference>
<comment type="subunit">
    <text evidence="6">Component of the cohesin complex.</text>
</comment>
<evidence type="ECO:0000256" key="2">
    <source>
        <dbReference type="ARBA" id="ARBA00009870"/>
    </source>
</evidence>
<feature type="region of interest" description="Disordered" evidence="7">
    <location>
        <begin position="298"/>
        <end position="339"/>
    </location>
</feature>
<evidence type="ECO:0000256" key="3">
    <source>
        <dbReference type="ARBA" id="ARBA00022776"/>
    </source>
</evidence>
<proteinExistence type="inferred from homology"/>
<dbReference type="Gene3D" id="1.10.10.580">
    <property type="entry name" value="Structural maintenance of chromosome 1. Chain E"/>
    <property type="match status" value="1"/>
</dbReference>
<dbReference type="CDD" id="cd21793">
    <property type="entry name" value="Rad21_Rec8_M_AtSYN1-like"/>
    <property type="match status" value="1"/>
</dbReference>
<dbReference type="Proteomes" id="UP000230069">
    <property type="component" value="Unassembled WGS sequence"/>
</dbReference>
<evidence type="ECO:0000256" key="7">
    <source>
        <dbReference type="SAM" id="MobiDB-lite"/>
    </source>
</evidence>
<dbReference type="EMBL" id="KZ305028">
    <property type="protein sequence ID" value="PIA51273.1"/>
    <property type="molecule type" value="Genomic_DNA"/>
</dbReference>
<reference evidence="9 10" key="1">
    <citation type="submission" date="2017-09" db="EMBL/GenBank/DDBJ databases">
        <title>WGS assembly of Aquilegia coerulea Goldsmith.</title>
        <authorList>
            <person name="Hodges S."/>
            <person name="Kramer E."/>
            <person name="Nordborg M."/>
            <person name="Tomkins J."/>
            <person name="Borevitz J."/>
            <person name="Derieg N."/>
            <person name="Yan J."/>
            <person name="Mihaltcheva S."/>
            <person name="Hayes R.D."/>
            <person name="Rokhsar D."/>
        </authorList>
    </citation>
    <scope>NUCLEOTIDE SEQUENCE [LARGE SCALE GENOMIC DNA]</scope>
    <source>
        <strain evidence="10">cv. Goldsmith</strain>
    </source>
</reference>
<sequence>MDVYRAHVPTGSEASIEKLQGIQLSREDSVDCGGSCEDDESVELASQNEEVDRQAKRIFKEGDAIANTDTPSHVPTGSEASIEKFLGNQVPTEEFIDCGRSCGDDESVELPTQNKKVHRQAKPINFLDTTPPDPEELGTFKEGEPHLAYTDTPPESGIPYDTAANISELVIRTPSKMEPLQFARKRKRPLDNAVILTNEVIIQGLNDSRRLVARRKIAPKTTLGAWKRYKLPKLCQNFAEALIPCAQQQKTLLYRRNFATPEPSFEASEIPTNLVEDTIDKEIPPTDSVDIEVPMTSVPSHHSESNTMDHSPCRSFESPTTSCHTAISDGESSLSETEAQDIGLNLTDEELNLDEEESTENQHGWSIRTMKVAGFLRKSFLNQKECGNTEALNLKPVLDGKTRKESARLFYETLVLKSHGVVDVKQDAPYDDICILSTPKLMTSV</sequence>
<dbReference type="GO" id="GO:0007062">
    <property type="term" value="P:sister chromatid cohesion"/>
    <property type="evidence" value="ECO:0007669"/>
    <property type="project" value="InterPro"/>
</dbReference>
<comment type="similarity">
    <text evidence="2">Belongs to the rad21 family.</text>
</comment>
<dbReference type="STRING" id="218851.A0A2G5E676"/>
<dbReference type="SUPFAM" id="SSF46785">
    <property type="entry name" value="Winged helix' DNA-binding domain"/>
    <property type="match status" value="1"/>
</dbReference>
<keyword evidence="10" id="KW-1185">Reference proteome</keyword>